<feature type="transmembrane region" description="Helical" evidence="1">
    <location>
        <begin position="7"/>
        <end position="28"/>
    </location>
</feature>
<comment type="caution">
    <text evidence="2">The sequence shown here is derived from an EMBL/GenBank/DDBJ whole genome shotgun (WGS) entry which is preliminary data.</text>
</comment>
<accession>A0ABW2MR80</accession>
<feature type="transmembrane region" description="Helical" evidence="1">
    <location>
        <begin position="79"/>
        <end position="95"/>
    </location>
</feature>
<proteinExistence type="predicted"/>
<evidence type="ECO:0000313" key="2">
    <source>
        <dbReference type="EMBL" id="MFC7356637.1"/>
    </source>
</evidence>
<feature type="transmembrane region" description="Helical" evidence="1">
    <location>
        <begin position="48"/>
        <end position="67"/>
    </location>
</feature>
<evidence type="ECO:0008006" key="4">
    <source>
        <dbReference type="Google" id="ProtNLM"/>
    </source>
</evidence>
<reference evidence="3" key="1">
    <citation type="journal article" date="2019" name="Int. J. Syst. Evol. Microbiol.">
        <title>The Global Catalogue of Microorganisms (GCM) 10K type strain sequencing project: providing services to taxonomists for standard genome sequencing and annotation.</title>
        <authorList>
            <consortium name="The Broad Institute Genomics Platform"/>
            <consortium name="The Broad Institute Genome Sequencing Center for Infectious Disease"/>
            <person name="Wu L."/>
            <person name="Ma J."/>
        </authorList>
    </citation>
    <scope>NUCLEOTIDE SEQUENCE [LARGE SCALE GENOMIC DNA]</scope>
    <source>
        <strain evidence="3">CGMCC 1.16306</strain>
    </source>
</reference>
<name>A0ABW2MR80_9FLAO</name>
<evidence type="ECO:0000313" key="3">
    <source>
        <dbReference type="Proteomes" id="UP001596415"/>
    </source>
</evidence>
<keyword evidence="1" id="KW-0472">Membrane</keyword>
<keyword evidence="1" id="KW-1133">Transmembrane helix</keyword>
<evidence type="ECO:0000256" key="1">
    <source>
        <dbReference type="SAM" id="Phobius"/>
    </source>
</evidence>
<protein>
    <recommendedName>
        <fullName evidence="4">Major facilitator superfamily (MFS) profile domain-containing protein</fullName>
    </recommendedName>
</protein>
<sequence>MNKKIALNIFIGFCVGIIANFTGSFLYLQLFSKHPLEESITIALQEDVFGNIIALGAVLNLAAFFILLKKKRFYRARGVILATIVAAILILVSKFY</sequence>
<dbReference type="EMBL" id="JBHTBN010000001">
    <property type="protein sequence ID" value="MFC7356637.1"/>
    <property type="molecule type" value="Genomic_DNA"/>
</dbReference>
<keyword evidence="3" id="KW-1185">Reference proteome</keyword>
<gene>
    <name evidence="2" type="ORF">ACFQO1_02980</name>
</gene>
<organism evidence="2 3">
    <name type="scientific">Jejudonia soesokkakensis</name>
    <dbReference type="NCBI Taxonomy" id="1323432"/>
    <lineage>
        <taxon>Bacteria</taxon>
        <taxon>Pseudomonadati</taxon>
        <taxon>Bacteroidota</taxon>
        <taxon>Flavobacteriia</taxon>
        <taxon>Flavobacteriales</taxon>
        <taxon>Flavobacteriaceae</taxon>
        <taxon>Jejudonia</taxon>
    </lineage>
</organism>
<dbReference type="Proteomes" id="UP001596415">
    <property type="component" value="Unassembled WGS sequence"/>
</dbReference>
<keyword evidence="1" id="KW-0812">Transmembrane</keyword>
<dbReference type="RefSeq" id="WP_380216485.1">
    <property type="nucleotide sequence ID" value="NZ_JBHTBN010000001.1"/>
</dbReference>